<keyword evidence="1" id="KW-1133">Transmembrane helix</keyword>
<organism evidence="2 3">
    <name type="scientific">Symbiodinium pilosum</name>
    <name type="common">Dinoflagellate</name>
    <dbReference type="NCBI Taxonomy" id="2952"/>
    <lineage>
        <taxon>Eukaryota</taxon>
        <taxon>Sar</taxon>
        <taxon>Alveolata</taxon>
        <taxon>Dinophyceae</taxon>
        <taxon>Suessiales</taxon>
        <taxon>Symbiodiniaceae</taxon>
        <taxon>Symbiodinium</taxon>
    </lineage>
</organism>
<keyword evidence="3" id="KW-1185">Reference proteome</keyword>
<protein>
    <submittedName>
        <fullName evidence="2">ANK2 protein</fullName>
    </submittedName>
</protein>
<accession>A0A812MEV6</accession>
<dbReference type="EMBL" id="CAJNIZ010007291">
    <property type="protein sequence ID" value="CAE7256851.1"/>
    <property type="molecule type" value="Genomic_DNA"/>
</dbReference>
<evidence type="ECO:0000313" key="3">
    <source>
        <dbReference type="Proteomes" id="UP000649617"/>
    </source>
</evidence>
<feature type="non-terminal residue" evidence="2">
    <location>
        <position position="1"/>
    </location>
</feature>
<keyword evidence="1" id="KW-0472">Membrane</keyword>
<evidence type="ECO:0000256" key="1">
    <source>
        <dbReference type="SAM" id="Phobius"/>
    </source>
</evidence>
<name>A0A812MEV6_SYMPI</name>
<comment type="caution">
    <text evidence="2">The sequence shown here is derived from an EMBL/GenBank/DDBJ whole genome shotgun (WGS) entry which is preliminary data.</text>
</comment>
<dbReference type="AlphaFoldDB" id="A0A812MEV6"/>
<keyword evidence="1" id="KW-0812">Transmembrane</keyword>
<dbReference type="Proteomes" id="UP000649617">
    <property type="component" value="Unassembled WGS sequence"/>
</dbReference>
<reference evidence="2" key="1">
    <citation type="submission" date="2021-02" db="EMBL/GenBank/DDBJ databases">
        <authorList>
            <person name="Dougan E. K."/>
            <person name="Rhodes N."/>
            <person name="Thang M."/>
            <person name="Chan C."/>
        </authorList>
    </citation>
    <scope>NUCLEOTIDE SEQUENCE</scope>
</reference>
<proteinExistence type="predicted"/>
<sequence>ATVFGLFCRSLAVSNHLGEQCLEACGNFTGWCSWCGVGKACCGPKHGPAGEECLEHDNFFDGHQCISPAAQALKTLGVVSFTFDLHGLFFAAVQAKESLKQDLILRCKEATSKIMLNTAKPHQMAVGISRGAKGFVRVQMTIMIPDGGKAVVAFAENRLCSMPSVAKFKADAQNLDGVKFGEEGGFVEIMITNRKVRDGQDCPSDPASLSLRRRGLQGKAQAWLPWLAMGLFGGSCLTCALLSLCNDHCKQKPVRV</sequence>
<dbReference type="OrthoDB" id="431473at2759"/>
<evidence type="ECO:0000313" key="2">
    <source>
        <dbReference type="EMBL" id="CAE7256851.1"/>
    </source>
</evidence>
<gene>
    <name evidence="2" type="primary">ANK2</name>
    <name evidence="2" type="ORF">SPIL2461_LOCUS5236</name>
</gene>
<feature type="transmembrane region" description="Helical" evidence="1">
    <location>
        <begin position="223"/>
        <end position="245"/>
    </location>
</feature>